<dbReference type="EMBL" id="CP039853">
    <property type="protein sequence ID" value="QCZ95303.1"/>
    <property type="molecule type" value="Genomic_DNA"/>
</dbReference>
<sequence length="438" mass="48385">MKNFIHVHRWSNSIQDYQYVGHLLYENELTGGAVSFFYDRDYINAGGPSLEPRNLATNKNHGKHVVTAGNGVLPLYFQQFLPGAYGQVMLKNEFAHFERLNQFQKLSICAELFGDHIAIRLNAQNNQSNLSADSHTDLTKLTLAIQESKPGNLRSPIGSDKLSATCSLPGSRSKIEYTSTEDGQRYVLKPNASSQFNESQVRHFVHLMEAKAGIDSAPIKMLSLHEGGIEVALQKNFKHHFEMADGSALLLKFNSVSFDVLHGENSLLSPSPAFSYKDAAAIVDTYSVSPQEDKEQLLLRALFSAAINHTTNGLDNLNLVDLGSNHWRLAPAYNTLPNPLQESTFALRFSDHQVSRMHFDLNDSFAVDLALSMNLQPGSGSSALDKVNTALANRPELYEQANIDSSTQSVIELAIGSGKGIYTYSHPQDTEQLSPGMR</sequence>
<protein>
    <submittedName>
        <fullName evidence="4">HipA domain-containing protein</fullName>
    </submittedName>
</protein>
<dbReference type="Pfam" id="PF07804">
    <property type="entry name" value="HipA_C"/>
    <property type="match status" value="1"/>
</dbReference>
<geneLocation type="plasmid" evidence="4 5">
    <name>plas12</name>
</geneLocation>
<evidence type="ECO:0000313" key="4">
    <source>
        <dbReference type="EMBL" id="QCZ95303.1"/>
    </source>
</evidence>
<dbReference type="OrthoDB" id="9805913at2"/>
<keyword evidence="4" id="KW-0614">Plasmid</keyword>
<keyword evidence="5" id="KW-1185">Reference proteome</keyword>
<dbReference type="InterPro" id="IPR012893">
    <property type="entry name" value="HipA-like_C"/>
</dbReference>
<reference evidence="4 5" key="1">
    <citation type="submission" date="2019-04" db="EMBL/GenBank/DDBJ databases">
        <title>Salinimonas iocasae sp. nov., a halophilic bacterium isolated from the outer tube casing of tubeworms in Okinawa Trough.</title>
        <authorList>
            <person name="Zhang H."/>
            <person name="Wang H."/>
            <person name="Li C."/>
        </authorList>
    </citation>
    <scope>NUCLEOTIDE SEQUENCE [LARGE SCALE GENOMIC DNA]</scope>
    <source>
        <strain evidence="4 5">KX18D6</strain>
        <plasmid evidence="4 5">plas12</plasmid>
    </source>
</reference>
<evidence type="ECO:0000313" key="5">
    <source>
        <dbReference type="Proteomes" id="UP000304912"/>
    </source>
</evidence>
<evidence type="ECO:0000259" key="3">
    <source>
        <dbReference type="Pfam" id="PF07804"/>
    </source>
</evidence>
<feature type="domain" description="HipA-like C-terminal" evidence="3">
    <location>
        <begin position="167"/>
        <end position="360"/>
    </location>
</feature>
<keyword evidence="2" id="KW-0418">Kinase</keyword>
<dbReference type="Proteomes" id="UP000304912">
    <property type="component" value="Plasmid plas12"/>
</dbReference>
<proteinExistence type="predicted"/>
<keyword evidence="1" id="KW-0808">Transferase</keyword>
<accession>A0A5B7YJ21</accession>
<name>A0A5B7YJ21_9ALTE</name>
<dbReference type="KEGG" id="salk:FBQ74_17295"/>
<dbReference type="GO" id="GO:0016301">
    <property type="term" value="F:kinase activity"/>
    <property type="evidence" value="ECO:0007669"/>
    <property type="project" value="UniProtKB-KW"/>
</dbReference>
<evidence type="ECO:0000256" key="1">
    <source>
        <dbReference type="ARBA" id="ARBA00022679"/>
    </source>
</evidence>
<dbReference type="AlphaFoldDB" id="A0A5B7YJ21"/>
<organism evidence="4 5">
    <name type="scientific">Salinimonas iocasae</name>
    <dbReference type="NCBI Taxonomy" id="2572577"/>
    <lineage>
        <taxon>Bacteria</taxon>
        <taxon>Pseudomonadati</taxon>
        <taxon>Pseudomonadota</taxon>
        <taxon>Gammaproteobacteria</taxon>
        <taxon>Alteromonadales</taxon>
        <taxon>Alteromonadaceae</taxon>
        <taxon>Alteromonas/Salinimonas group</taxon>
        <taxon>Salinimonas</taxon>
    </lineage>
</organism>
<evidence type="ECO:0000256" key="2">
    <source>
        <dbReference type="ARBA" id="ARBA00022777"/>
    </source>
</evidence>
<gene>
    <name evidence="4" type="ORF">FBQ74_17295</name>
</gene>
<dbReference type="RefSeq" id="WP_139758030.1">
    <property type="nucleotide sequence ID" value="NZ_CP039853.1"/>
</dbReference>